<dbReference type="InterPro" id="IPR046887">
    <property type="entry name" value="RsmE_PUA-like"/>
</dbReference>
<proteinExistence type="inferred from homology"/>
<dbReference type="PANTHER" id="PTHR30027:SF3">
    <property type="entry name" value="16S RRNA (URACIL(1498)-N(3))-METHYLTRANSFERASE"/>
    <property type="match status" value="1"/>
</dbReference>
<dbReference type="SUPFAM" id="SSF88697">
    <property type="entry name" value="PUA domain-like"/>
    <property type="match status" value="1"/>
</dbReference>
<dbReference type="Proteomes" id="UP000037558">
    <property type="component" value="Unassembled WGS sequence"/>
</dbReference>
<dbReference type="FunFam" id="3.40.1280.10:FF:000024">
    <property type="entry name" value="Ribosomal RNA small subunit methyltransferase E"/>
    <property type="match status" value="1"/>
</dbReference>
<dbReference type="PANTHER" id="PTHR30027">
    <property type="entry name" value="RIBOSOMAL RNA SMALL SUBUNIT METHYLTRANSFERASE E"/>
    <property type="match status" value="1"/>
</dbReference>
<keyword evidence="7 12" id="KW-0489">Methyltransferase</keyword>
<dbReference type="EMBL" id="LILC01000019">
    <property type="protein sequence ID" value="KOO43869.1"/>
    <property type="molecule type" value="Genomic_DNA"/>
</dbReference>
<accession>A0A0M0KYI3</accession>
<organism evidence="15 16">
    <name type="scientific">Priestia koreensis</name>
    <dbReference type="NCBI Taxonomy" id="284581"/>
    <lineage>
        <taxon>Bacteria</taxon>
        <taxon>Bacillati</taxon>
        <taxon>Bacillota</taxon>
        <taxon>Bacilli</taxon>
        <taxon>Bacillales</taxon>
        <taxon>Bacillaceae</taxon>
        <taxon>Priestia</taxon>
    </lineage>
</organism>
<name>A0A0M0KYI3_9BACI</name>
<feature type="domain" description="Ribosomal RNA small subunit methyltransferase E PUA-like" evidence="14">
    <location>
        <begin position="18"/>
        <end position="62"/>
    </location>
</feature>
<comment type="caution">
    <text evidence="15">The sequence shown here is derived from an EMBL/GenBank/DDBJ whole genome shotgun (WGS) entry which is preliminary data.</text>
</comment>
<dbReference type="PATRIC" id="fig|284581.3.peg.3888"/>
<sequence length="250" mass="27865">MQRYFLANHDFEDERVVIKGDDAHHIIRVMRMVAGDEVICCNEKDESALCTIEDVSSGDVVLNVTKWLDERKELPVSVTIANGLPKGDKLELIIQKGTELGAAKFIPFIAGRSIVKWDEKKGKKKLERWQKIAKEAAEQSHRTKCPVVTEPLTVQKLIEEAKNYDRIIVAYEEEAKAGESANLYKSLSSLTKGQSVLVVIGPEGGLTEKEVQLLKENGSVICGFGPRILRTETASMYVLAAVSYQTELME</sequence>
<dbReference type="NCBIfam" id="NF008691">
    <property type="entry name" value="PRK11713.1-4"/>
    <property type="match status" value="1"/>
</dbReference>
<dbReference type="InterPro" id="IPR015947">
    <property type="entry name" value="PUA-like_sf"/>
</dbReference>
<dbReference type="GO" id="GO:0070042">
    <property type="term" value="F:rRNA (uridine-N3-)-methyltransferase activity"/>
    <property type="evidence" value="ECO:0007669"/>
    <property type="project" value="TreeGrafter"/>
</dbReference>
<evidence type="ECO:0000256" key="3">
    <source>
        <dbReference type="ARBA" id="ARBA00012328"/>
    </source>
</evidence>
<dbReference type="SUPFAM" id="SSF75217">
    <property type="entry name" value="alpha/beta knot"/>
    <property type="match status" value="1"/>
</dbReference>
<dbReference type="AlphaFoldDB" id="A0A0M0KYI3"/>
<dbReference type="GO" id="GO:0005737">
    <property type="term" value="C:cytoplasm"/>
    <property type="evidence" value="ECO:0007669"/>
    <property type="project" value="UniProtKB-SubCell"/>
</dbReference>
<keyword evidence="5 12" id="KW-0963">Cytoplasm</keyword>
<reference evidence="16" key="1">
    <citation type="submission" date="2015-08" db="EMBL/GenBank/DDBJ databases">
        <title>Fjat-14210 dsm16467.</title>
        <authorList>
            <person name="Liu B."/>
            <person name="Wang J."/>
            <person name="Zhu Y."/>
            <person name="Liu G."/>
            <person name="Chen Q."/>
            <person name="Chen Z."/>
            <person name="Lan J."/>
            <person name="Che J."/>
            <person name="Ge C."/>
            <person name="Shi H."/>
            <person name="Pan Z."/>
            <person name="Liu X."/>
        </authorList>
    </citation>
    <scope>NUCLEOTIDE SEQUENCE [LARGE SCALE GENOMIC DNA]</scope>
    <source>
        <strain evidence="16">DSM 16467</strain>
    </source>
</reference>
<evidence type="ECO:0000256" key="6">
    <source>
        <dbReference type="ARBA" id="ARBA00022552"/>
    </source>
</evidence>
<dbReference type="STRING" id="284581.AMD01_14090"/>
<dbReference type="InterPro" id="IPR046886">
    <property type="entry name" value="RsmE_MTase_dom"/>
</dbReference>
<evidence type="ECO:0000256" key="1">
    <source>
        <dbReference type="ARBA" id="ARBA00004496"/>
    </source>
</evidence>
<dbReference type="NCBIfam" id="TIGR00046">
    <property type="entry name" value="RsmE family RNA methyltransferase"/>
    <property type="match status" value="1"/>
</dbReference>
<evidence type="ECO:0000259" key="14">
    <source>
        <dbReference type="Pfam" id="PF20260"/>
    </source>
</evidence>
<comment type="subcellular location">
    <subcellularLocation>
        <location evidence="1 12">Cytoplasm</location>
    </subcellularLocation>
</comment>
<dbReference type="Pfam" id="PF20260">
    <property type="entry name" value="PUA_4"/>
    <property type="match status" value="1"/>
</dbReference>
<evidence type="ECO:0000313" key="16">
    <source>
        <dbReference type="Proteomes" id="UP000037558"/>
    </source>
</evidence>
<keyword evidence="9 12" id="KW-0949">S-adenosyl-L-methionine</keyword>
<protein>
    <recommendedName>
        <fullName evidence="4 12">Ribosomal RNA small subunit methyltransferase E</fullName>
        <ecNumber evidence="3 12">2.1.1.193</ecNumber>
    </recommendedName>
</protein>
<dbReference type="InterPro" id="IPR029026">
    <property type="entry name" value="tRNA_m1G_MTases_N"/>
</dbReference>
<dbReference type="Pfam" id="PF04452">
    <property type="entry name" value="Methyltrans_RNA"/>
    <property type="match status" value="1"/>
</dbReference>
<dbReference type="Gene3D" id="2.40.240.20">
    <property type="entry name" value="Hypothetical PUA domain-like, domain 1"/>
    <property type="match status" value="1"/>
</dbReference>
<keyword evidence="6 12" id="KW-0698">rRNA processing</keyword>
<dbReference type="CDD" id="cd18084">
    <property type="entry name" value="RsmE-like"/>
    <property type="match status" value="1"/>
</dbReference>
<comment type="catalytic activity">
    <reaction evidence="11 12">
        <text>uridine(1498) in 16S rRNA + S-adenosyl-L-methionine = N(3)-methyluridine(1498) in 16S rRNA + S-adenosyl-L-homocysteine + H(+)</text>
        <dbReference type="Rhea" id="RHEA:42920"/>
        <dbReference type="Rhea" id="RHEA-COMP:10283"/>
        <dbReference type="Rhea" id="RHEA-COMP:10284"/>
        <dbReference type="ChEBI" id="CHEBI:15378"/>
        <dbReference type="ChEBI" id="CHEBI:57856"/>
        <dbReference type="ChEBI" id="CHEBI:59789"/>
        <dbReference type="ChEBI" id="CHEBI:65315"/>
        <dbReference type="ChEBI" id="CHEBI:74502"/>
        <dbReference type="EC" id="2.1.1.193"/>
    </reaction>
</comment>
<evidence type="ECO:0000256" key="11">
    <source>
        <dbReference type="ARBA" id="ARBA00047944"/>
    </source>
</evidence>
<dbReference type="RefSeq" id="WP_053402068.1">
    <property type="nucleotide sequence ID" value="NZ_CP061868.1"/>
</dbReference>
<evidence type="ECO:0000259" key="13">
    <source>
        <dbReference type="Pfam" id="PF04452"/>
    </source>
</evidence>
<evidence type="ECO:0000256" key="10">
    <source>
        <dbReference type="ARBA" id="ARBA00025699"/>
    </source>
</evidence>
<evidence type="ECO:0000313" key="15">
    <source>
        <dbReference type="EMBL" id="KOO43869.1"/>
    </source>
</evidence>
<dbReference type="PIRSF" id="PIRSF015601">
    <property type="entry name" value="MTase_slr0722"/>
    <property type="match status" value="1"/>
</dbReference>
<evidence type="ECO:0000256" key="2">
    <source>
        <dbReference type="ARBA" id="ARBA00005528"/>
    </source>
</evidence>
<gene>
    <name evidence="15" type="ORF">AMD01_14090</name>
</gene>
<comment type="similarity">
    <text evidence="2 12">Belongs to the RNA methyltransferase RsmE family.</text>
</comment>
<feature type="domain" description="Ribosomal RNA small subunit methyltransferase E methyltransferase" evidence="13">
    <location>
        <begin position="72"/>
        <end position="242"/>
    </location>
</feature>
<dbReference type="Gene3D" id="3.40.1280.10">
    <property type="match status" value="1"/>
</dbReference>
<dbReference type="InterPro" id="IPR006700">
    <property type="entry name" value="RsmE"/>
</dbReference>
<evidence type="ECO:0000256" key="7">
    <source>
        <dbReference type="ARBA" id="ARBA00022603"/>
    </source>
</evidence>
<keyword evidence="16" id="KW-1185">Reference proteome</keyword>
<evidence type="ECO:0000256" key="4">
    <source>
        <dbReference type="ARBA" id="ARBA00013673"/>
    </source>
</evidence>
<evidence type="ECO:0000256" key="9">
    <source>
        <dbReference type="ARBA" id="ARBA00022691"/>
    </source>
</evidence>
<dbReference type="OrthoDB" id="9815641at2"/>
<dbReference type="InterPro" id="IPR029028">
    <property type="entry name" value="Alpha/beta_knot_MTases"/>
</dbReference>
<keyword evidence="8 12" id="KW-0808">Transferase</keyword>
<evidence type="ECO:0000256" key="12">
    <source>
        <dbReference type="PIRNR" id="PIRNR015601"/>
    </source>
</evidence>
<dbReference type="GO" id="GO:0070475">
    <property type="term" value="P:rRNA base methylation"/>
    <property type="evidence" value="ECO:0007669"/>
    <property type="project" value="TreeGrafter"/>
</dbReference>
<evidence type="ECO:0000256" key="5">
    <source>
        <dbReference type="ARBA" id="ARBA00022490"/>
    </source>
</evidence>
<evidence type="ECO:0000256" key="8">
    <source>
        <dbReference type="ARBA" id="ARBA00022679"/>
    </source>
</evidence>
<dbReference type="EC" id="2.1.1.193" evidence="3 12"/>
<comment type="function">
    <text evidence="10 12">Specifically methylates the N3 position of the uracil ring of uridine 1498 (m3U1498) in 16S rRNA. Acts on the fully assembled 30S ribosomal subunit.</text>
</comment>